<dbReference type="Gene3D" id="3.90.79.10">
    <property type="entry name" value="Nucleoside Triphosphate Pyrophosphohydrolase"/>
    <property type="match status" value="1"/>
</dbReference>
<dbReference type="InterPro" id="IPR020084">
    <property type="entry name" value="NUDIX_hydrolase_CS"/>
</dbReference>
<gene>
    <name evidence="6" type="primary">nudJ</name>
    <name evidence="8" type="ORF">JYB87_10425</name>
</gene>
<dbReference type="Pfam" id="PF00293">
    <property type="entry name" value="NUDIX"/>
    <property type="match status" value="1"/>
</dbReference>
<dbReference type="EC" id="3.6.1.-" evidence="6"/>
<evidence type="ECO:0000313" key="9">
    <source>
        <dbReference type="Proteomes" id="UP000662770"/>
    </source>
</evidence>
<dbReference type="Proteomes" id="UP000662770">
    <property type="component" value="Chromosome"/>
</dbReference>
<dbReference type="InterPro" id="IPR033713">
    <property type="entry name" value="NudJ"/>
</dbReference>
<keyword evidence="5 6" id="KW-0378">Hydrolase</keyword>
<dbReference type="GO" id="GO:0016787">
    <property type="term" value="F:hydrolase activity"/>
    <property type="evidence" value="ECO:0007669"/>
    <property type="project" value="UniProtKB-KW"/>
</dbReference>
<keyword evidence="9" id="KW-1185">Reference proteome</keyword>
<protein>
    <recommendedName>
        <fullName evidence="4 6">Phosphatase NudJ</fullName>
        <ecNumber evidence="6">3.6.1.-</ecNumber>
    </recommendedName>
</protein>
<comment type="similarity">
    <text evidence="2 6">Belongs to the Nudix hydrolase family. NudJ subfamily.</text>
</comment>
<comment type="cofactor">
    <cofactor evidence="1 6">
        <name>Mg(2+)</name>
        <dbReference type="ChEBI" id="CHEBI:18420"/>
    </cofactor>
</comment>
<evidence type="ECO:0000313" key="8">
    <source>
        <dbReference type="EMBL" id="QSX32197.1"/>
    </source>
</evidence>
<dbReference type="InterPro" id="IPR015797">
    <property type="entry name" value="NUDIX_hydrolase-like_dom_sf"/>
</dbReference>
<dbReference type="SUPFAM" id="SSF55811">
    <property type="entry name" value="Nudix"/>
    <property type="match status" value="1"/>
</dbReference>
<dbReference type="PROSITE" id="PS51462">
    <property type="entry name" value="NUDIX"/>
    <property type="match status" value="1"/>
</dbReference>
<dbReference type="PANTHER" id="PTHR43222:SF11">
    <property type="entry name" value="PHOSPHATASE NUDJ"/>
    <property type="match status" value="1"/>
</dbReference>
<evidence type="ECO:0000256" key="2">
    <source>
        <dbReference type="ARBA" id="ARBA00007608"/>
    </source>
</evidence>
<feature type="domain" description="Nudix hydrolase" evidence="7">
    <location>
        <begin position="6"/>
        <end position="137"/>
    </location>
</feature>
<evidence type="ECO:0000256" key="6">
    <source>
        <dbReference type="RuleBase" id="RU364043"/>
    </source>
</evidence>
<proteinExistence type="inferred from homology"/>
<dbReference type="PANTHER" id="PTHR43222">
    <property type="entry name" value="NUDIX HYDROLASE 23"/>
    <property type="match status" value="1"/>
</dbReference>
<keyword evidence="6" id="KW-0460">Magnesium</keyword>
<dbReference type="PROSITE" id="PS00893">
    <property type="entry name" value="NUDIX_BOX"/>
    <property type="match status" value="1"/>
</dbReference>
<evidence type="ECO:0000256" key="1">
    <source>
        <dbReference type="ARBA" id="ARBA00001946"/>
    </source>
</evidence>
<reference evidence="8 9" key="1">
    <citation type="submission" date="2021-03" db="EMBL/GenBank/DDBJ databases">
        <title>Novel species identification of genus Shewanella.</title>
        <authorList>
            <person name="Liu G."/>
            <person name="Zhang Q."/>
        </authorList>
    </citation>
    <scope>NUCLEOTIDE SEQUENCE [LARGE SCALE GENOMIC DNA]</scope>
    <source>
        <strain evidence="8 9">FJAT-51800</strain>
    </source>
</reference>
<dbReference type="RefSeq" id="WP_207353442.1">
    <property type="nucleotide sequence ID" value="NZ_CP071503.1"/>
</dbReference>
<evidence type="ECO:0000259" key="7">
    <source>
        <dbReference type="PROSITE" id="PS51462"/>
    </source>
</evidence>
<comment type="subunit">
    <text evidence="3 6">Monomer.</text>
</comment>
<evidence type="ECO:0000256" key="3">
    <source>
        <dbReference type="ARBA" id="ARBA00011245"/>
    </source>
</evidence>
<sequence>MEEKLRYRPNVTVACVIEANQRYLMVEELIDGQQKFNQPAGHLEAHESLLMACEREILEETGLRLSPDALIRIDQFSASTELAFLRFTFCCSLPSTIAAKPVDPDITAAHWFSYEEIVDRSAALRSPLVLDTIDAYRRGQRLPLETLNSRFLTLAP</sequence>
<evidence type="ECO:0000256" key="5">
    <source>
        <dbReference type="ARBA" id="ARBA00022801"/>
    </source>
</evidence>
<accession>A0ABX7QME7</accession>
<organism evidence="8 9">
    <name type="scientific">Shewanella avicenniae</name>
    <dbReference type="NCBI Taxonomy" id="2814294"/>
    <lineage>
        <taxon>Bacteria</taxon>
        <taxon>Pseudomonadati</taxon>
        <taxon>Pseudomonadota</taxon>
        <taxon>Gammaproteobacteria</taxon>
        <taxon>Alteromonadales</taxon>
        <taxon>Shewanellaceae</taxon>
        <taxon>Shewanella</taxon>
    </lineage>
</organism>
<name>A0ABX7QME7_9GAMM</name>
<dbReference type="CDD" id="cd03675">
    <property type="entry name" value="NUDIX_Hydrolase"/>
    <property type="match status" value="1"/>
</dbReference>
<evidence type="ECO:0000256" key="4">
    <source>
        <dbReference type="ARBA" id="ARBA00015552"/>
    </source>
</evidence>
<dbReference type="InterPro" id="IPR000086">
    <property type="entry name" value="NUDIX_hydrolase_dom"/>
</dbReference>
<dbReference type="EMBL" id="CP071503">
    <property type="protein sequence ID" value="QSX32197.1"/>
    <property type="molecule type" value="Genomic_DNA"/>
</dbReference>